<sequence length="110" mass="11984">MFVIFVKFCNQDIPKSQFSALCILAFAAAAVTSPTYDPIVYKFDAQVLLDSDDPLNGVAIEKVGSHPFVFLVGGDEGKDLSLTLNDQEKTLIDQDELGFILTQTLVKLGV</sequence>
<dbReference type="Proteomes" id="UP000095085">
    <property type="component" value="Unassembled WGS sequence"/>
</dbReference>
<gene>
    <name evidence="1" type="ORF">HYPBUDRAFT_6096</name>
</gene>
<evidence type="ECO:0000313" key="1">
    <source>
        <dbReference type="EMBL" id="ODV66770.1"/>
    </source>
</evidence>
<reference evidence="2" key="1">
    <citation type="submission" date="2016-05" db="EMBL/GenBank/DDBJ databases">
        <title>Comparative genomics of biotechnologically important yeasts.</title>
        <authorList>
            <consortium name="DOE Joint Genome Institute"/>
            <person name="Riley R."/>
            <person name="Haridas S."/>
            <person name="Wolfe K.H."/>
            <person name="Lopes M.R."/>
            <person name="Hittinger C.T."/>
            <person name="Goker M."/>
            <person name="Salamov A."/>
            <person name="Wisecaver J."/>
            <person name="Long T.M."/>
            <person name="Aerts A.L."/>
            <person name="Barry K."/>
            <person name="Choi C."/>
            <person name="Clum A."/>
            <person name="Coughlan A.Y."/>
            <person name="Deshpande S."/>
            <person name="Douglass A.P."/>
            <person name="Hanson S.J."/>
            <person name="Klenk H.-P."/>
            <person name="Labutti K."/>
            <person name="Lapidus A."/>
            <person name="Lindquist E."/>
            <person name="Lipzen A."/>
            <person name="Meier-Kolthoff J.P."/>
            <person name="Ohm R.A."/>
            <person name="Otillar R.P."/>
            <person name="Pangilinan J."/>
            <person name="Peng Y."/>
            <person name="Rokas A."/>
            <person name="Rosa C.A."/>
            <person name="Scheuner C."/>
            <person name="Sibirny A.A."/>
            <person name="Slot J.C."/>
            <person name="Stielow J.B."/>
            <person name="Sun H."/>
            <person name="Kurtzman C.P."/>
            <person name="Blackwell M."/>
            <person name="Grigoriev I.V."/>
            <person name="Jeffries T.W."/>
        </authorList>
    </citation>
    <scope>NUCLEOTIDE SEQUENCE [LARGE SCALE GENOMIC DNA]</scope>
    <source>
        <strain evidence="2">NRRL Y-1933</strain>
    </source>
</reference>
<evidence type="ECO:0000313" key="2">
    <source>
        <dbReference type="Proteomes" id="UP000095085"/>
    </source>
</evidence>
<dbReference type="EMBL" id="KV454541">
    <property type="protein sequence ID" value="ODV66770.1"/>
    <property type="molecule type" value="Genomic_DNA"/>
</dbReference>
<dbReference type="GeneID" id="30998095"/>
<dbReference type="AlphaFoldDB" id="A0A1E4RHP2"/>
<name>A0A1E4RHP2_9ASCO</name>
<keyword evidence="2" id="KW-1185">Reference proteome</keyword>
<proteinExistence type="predicted"/>
<organism evidence="1 2">
    <name type="scientific">Hyphopichia burtonii NRRL Y-1933</name>
    <dbReference type="NCBI Taxonomy" id="984485"/>
    <lineage>
        <taxon>Eukaryota</taxon>
        <taxon>Fungi</taxon>
        <taxon>Dikarya</taxon>
        <taxon>Ascomycota</taxon>
        <taxon>Saccharomycotina</taxon>
        <taxon>Pichiomycetes</taxon>
        <taxon>Debaryomycetaceae</taxon>
        <taxon>Hyphopichia</taxon>
    </lineage>
</organism>
<dbReference type="RefSeq" id="XP_020075837.1">
    <property type="nucleotide sequence ID" value="XM_020223546.1"/>
</dbReference>
<accession>A0A1E4RHP2</accession>
<protein>
    <submittedName>
        <fullName evidence="1">Uncharacterized protein</fullName>
    </submittedName>
</protein>